<gene>
    <name evidence="4" type="ORF">DDE20_00785</name>
</gene>
<dbReference type="Pfam" id="PF00107">
    <property type="entry name" value="ADH_zinc_N"/>
    <property type="match status" value="1"/>
</dbReference>
<proteinExistence type="predicted"/>
<dbReference type="Pfam" id="PF08240">
    <property type="entry name" value="ADH_N"/>
    <property type="match status" value="1"/>
</dbReference>
<feature type="region of interest" description="Disordered" evidence="2">
    <location>
        <begin position="39"/>
        <end position="58"/>
    </location>
</feature>
<dbReference type="EMBL" id="QDKM01000001">
    <property type="protein sequence ID" value="PVH30777.1"/>
    <property type="molecule type" value="Genomic_DNA"/>
</dbReference>
<dbReference type="InterPro" id="IPR036291">
    <property type="entry name" value="NAD(P)-bd_dom_sf"/>
</dbReference>
<dbReference type="InterPro" id="IPR013154">
    <property type="entry name" value="ADH-like_N"/>
</dbReference>
<dbReference type="AlphaFoldDB" id="A0A2T8HZC1"/>
<dbReference type="PANTHER" id="PTHR44154">
    <property type="entry name" value="QUINONE OXIDOREDUCTASE"/>
    <property type="match status" value="1"/>
</dbReference>
<dbReference type="SUPFAM" id="SSF50129">
    <property type="entry name" value="GroES-like"/>
    <property type="match status" value="1"/>
</dbReference>
<dbReference type="CDD" id="cd08253">
    <property type="entry name" value="zeta_crystallin"/>
    <property type="match status" value="1"/>
</dbReference>
<dbReference type="InterPro" id="IPR011032">
    <property type="entry name" value="GroES-like_sf"/>
</dbReference>
<keyword evidence="1" id="KW-0521">NADP</keyword>
<dbReference type="OrthoDB" id="7355832at2"/>
<feature type="domain" description="Enoyl reductase (ER)" evidence="3">
    <location>
        <begin position="12"/>
        <end position="331"/>
    </location>
</feature>
<dbReference type="InterPro" id="IPR013149">
    <property type="entry name" value="ADH-like_C"/>
</dbReference>
<dbReference type="PANTHER" id="PTHR44154:SF1">
    <property type="entry name" value="QUINONE OXIDOREDUCTASE"/>
    <property type="match status" value="1"/>
</dbReference>
<comment type="caution">
    <text evidence="4">The sequence shown here is derived from an EMBL/GenBank/DDBJ whole genome shotgun (WGS) entry which is preliminary data.</text>
</comment>
<organism evidence="4 5">
    <name type="scientific">Pararhodobacter oceanensis</name>
    <dbReference type="NCBI Taxonomy" id="2172121"/>
    <lineage>
        <taxon>Bacteria</taxon>
        <taxon>Pseudomonadati</taxon>
        <taxon>Pseudomonadota</taxon>
        <taxon>Alphaproteobacteria</taxon>
        <taxon>Rhodobacterales</taxon>
        <taxon>Paracoccaceae</taxon>
        <taxon>Pararhodobacter</taxon>
    </lineage>
</organism>
<dbReference type="InterPro" id="IPR020843">
    <property type="entry name" value="ER"/>
</dbReference>
<dbReference type="SUPFAM" id="SSF51735">
    <property type="entry name" value="NAD(P)-binding Rossmann-fold domains"/>
    <property type="match status" value="1"/>
</dbReference>
<dbReference type="Proteomes" id="UP000245911">
    <property type="component" value="Unassembled WGS sequence"/>
</dbReference>
<sequence>MQALCYDHTGPAQEVLNLRDRPKPQPQAGEVLVRVAVSGANPSDAKTRQGTRGPAPFPLIIPNSDGAGRIEAVGKGVDPARIGERVWLWNAAFGRPFGTAADYIALPSEQAAPLPDAATYAEGACLGIPALTAHRCLLADGPVTGLDVLVTGGAGAVGAYAIQMAKLSGARRVIATTSGGAKAEHALDMGADAVVNYRKGDAAQAILAATEGRGVDRIVEVEFGGNLEVTRKVLKQNGIIAAYGSMGDPEPQLPFYPMMFAAQTLRMVLVYLLPPEARAQGITALNGWLAAGALRHPVALQVPLAEGWRAHEACESNDRIGAALIDVAEGV</sequence>
<evidence type="ECO:0000256" key="2">
    <source>
        <dbReference type="SAM" id="MobiDB-lite"/>
    </source>
</evidence>
<evidence type="ECO:0000259" key="3">
    <source>
        <dbReference type="SMART" id="SM00829"/>
    </source>
</evidence>
<name>A0A2T8HZC1_9RHOB</name>
<protein>
    <submittedName>
        <fullName evidence="4">Zinc-binding dehydrogenase</fullName>
    </submittedName>
</protein>
<accession>A0A2T8HZC1</accession>
<evidence type="ECO:0000313" key="4">
    <source>
        <dbReference type="EMBL" id="PVH30777.1"/>
    </source>
</evidence>
<dbReference type="Gene3D" id="3.90.180.10">
    <property type="entry name" value="Medium-chain alcohol dehydrogenases, catalytic domain"/>
    <property type="match status" value="1"/>
</dbReference>
<evidence type="ECO:0000313" key="5">
    <source>
        <dbReference type="Proteomes" id="UP000245911"/>
    </source>
</evidence>
<keyword evidence="5" id="KW-1185">Reference proteome</keyword>
<evidence type="ECO:0000256" key="1">
    <source>
        <dbReference type="ARBA" id="ARBA00022857"/>
    </source>
</evidence>
<dbReference type="Gene3D" id="3.40.50.720">
    <property type="entry name" value="NAD(P)-binding Rossmann-like Domain"/>
    <property type="match status" value="1"/>
</dbReference>
<dbReference type="InterPro" id="IPR051603">
    <property type="entry name" value="Zinc-ADH_QOR/CCCR"/>
</dbReference>
<reference evidence="4 5" key="1">
    <citation type="submission" date="2018-04" db="EMBL/GenBank/DDBJ databases">
        <title>Pararhodobacter oceanense sp. nov., isolated from marine intertidal sediment.</title>
        <authorList>
            <person name="Wang X.-L."/>
            <person name="Du Z.-J."/>
        </authorList>
    </citation>
    <scope>NUCLEOTIDE SEQUENCE [LARGE SCALE GENOMIC DNA]</scope>
    <source>
        <strain evidence="4 5">AM505</strain>
    </source>
</reference>
<dbReference type="SMART" id="SM00829">
    <property type="entry name" value="PKS_ER"/>
    <property type="match status" value="1"/>
</dbReference>
<dbReference type="GO" id="GO:0016491">
    <property type="term" value="F:oxidoreductase activity"/>
    <property type="evidence" value="ECO:0007669"/>
    <property type="project" value="InterPro"/>
</dbReference>